<evidence type="ECO:0000256" key="3">
    <source>
        <dbReference type="ARBA" id="ARBA00009604"/>
    </source>
</evidence>
<dbReference type="SFLD" id="SFLDS00001">
    <property type="entry name" value="Enolase"/>
    <property type="match status" value="1"/>
</dbReference>
<feature type="non-terminal residue" evidence="9">
    <location>
        <position position="1"/>
    </location>
</feature>
<dbReference type="InterPro" id="IPR020811">
    <property type="entry name" value="Enolase_N"/>
</dbReference>
<comment type="similarity">
    <text evidence="3">Belongs to the enolase family.</text>
</comment>
<dbReference type="SUPFAM" id="SSF51604">
    <property type="entry name" value="Enolase C-terminal domain-like"/>
    <property type="match status" value="1"/>
</dbReference>
<dbReference type="EC" id="4.2.1.11" evidence="4"/>
<evidence type="ECO:0000256" key="5">
    <source>
        <dbReference type="ARBA" id="ARBA00022842"/>
    </source>
</evidence>
<dbReference type="GO" id="GO:0000287">
    <property type="term" value="F:magnesium ion binding"/>
    <property type="evidence" value="ECO:0007669"/>
    <property type="project" value="InterPro"/>
</dbReference>
<dbReference type="Gene3D" id="3.20.20.120">
    <property type="entry name" value="Enolase-like C-terminal domain"/>
    <property type="match status" value="2"/>
</dbReference>
<protein>
    <recommendedName>
        <fullName evidence="4">phosphopyruvate hydratase</fullName>
        <ecNumber evidence="4">4.2.1.11</ecNumber>
    </recommendedName>
</protein>
<dbReference type="InterPro" id="IPR000941">
    <property type="entry name" value="Enolase"/>
</dbReference>
<dbReference type="AlphaFoldDB" id="A0A382XQE4"/>
<accession>A0A382XQE4</accession>
<feature type="non-terminal residue" evidence="9">
    <location>
        <position position="269"/>
    </location>
</feature>
<dbReference type="GO" id="GO:0004634">
    <property type="term" value="F:phosphopyruvate hydratase activity"/>
    <property type="evidence" value="ECO:0007669"/>
    <property type="project" value="UniProtKB-EC"/>
</dbReference>
<reference evidence="9" key="1">
    <citation type="submission" date="2018-05" db="EMBL/GenBank/DDBJ databases">
        <authorList>
            <person name="Lanie J.A."/>
            <person name="Ng W.-L."/>
            <person name="Kazmierczak K.M."/>
            <person name="Andrzejewski T.M."/>
            <person name="Davidsen T.M."/>
            <person name="Wayne K.J."/>
            <person name="Tettelin H."/>
            <person name="Glass J.I."/>
            <person name="Rusch D."/>
            <person name="Podicherti R."/>
            <person name="Tsui H.-C.T."/>
            <person name="Winkler M.E."/>
        </authorList>
    </citation>
    <scope>NUCLEOTIDE SEQUENCE</scope>
</reference>
<dbReference type="GO" id="GO:0000015">
    <property type="term" value="C:phosphopyruvate hydratase complex"/>
    <property type="evidence" value="ECO:0007669"/>
    <property type="project" value="InterPro"/>
</dbReference>
<feature type="domain" description="Enolase C-terminal TIM barrel" evidence="8">
    <location>
        <begin position="40"/>
        <end position="269"/>
    </location>
</feature>
<dbReference type="PANTHER" id="PTHR11902">
    <property type="entry name" value="ENOLASE"/>
    <property type="match status" value="1"/>
</dbReference>
<proteinExistence type="inferred from homology"/>
<comment type="cofactor">
    <cofactor evidence="1">
        <name>Mg(2+)</name>
        <dbReference type="ChEBI" id="CHEBI:18420"/>
    </cofactor>
</comment>
<dbReference type="Pfam" id="PF03952">
    <property type="entry name" value="Enolase_N"/>
    <property type="match status" value="1"/>
</dbReference>
<dbReference type="GO" id="GO:0006096">
    <property type="term" value="P:glycolytic process"/>
    <property type="evidence" value="ECO:0007669"/>
    <property type="project" value="UniProtKB-UniPathway"/>
</dbReference>
<dbReference type="PROSITE" id="PS00164">
    <property type="entry name" value="ENOLASE"/>
    <property type="match status" value="1"/>
</dbReference>
<dbReference type="EMBL" id="UINC01169500">
    <property type="protein sequence ID" value="SVD73069.1"/>
    <property type="molecule type" value="Genomic_DNA"/>
</dbReference>
<dbReference type="Gene3D" id="3.30.390.10">
    <property type="entry name" value="Enolase-like, N-terminal domain"/>
    <property type="match status" value="1"/>
</dbReference>
<dbReference type="InterPro" id="IPR029017">
    <property type="entry name" value="Enolase-like_N"/>
</dbReference>
<dbReference type="InterPro" id="IPR020809">
    <property type="entry name" value="Enolase_CS"/>
</dbReference>
<sequence>TEQKKKLGANAILAVSIASCKLAAIKKNISLFKYLGNSKSYQLPIPLLNIINGGVHAKNNLDIQEFMIRPEKVNSFSEAMRRSFLVIQNLKGMIDTTNVGDEGGFAPNLQNTEEAIKVIIKAIEKSGFKPGEDISICLDVAANELNEAKTIDYYSELIKKYPIKSIEDPFAEDDWESWKKLTKNTNIQIVGDDLFATNIKRLKRGIEEKSANAILVKLNQIGTVSETLDAISLAQKNDFKTIISHRSGDTEDTFIADLAVATNSSQIKT</sequence>
<evidence type="ECO:0000256" key="4">
    <source>
        <dbReference type="ARBA" id="ARBA00012058"/>
    </source>
</evidence>
<keyword evidence="6" id="KW-0324">Glycolysis</keyword>
<dbReference type="Pfam" id="PF00113">
    <property type="entry name" value="Enolase_C"/>
    <property type="match status" value="1"/>
</dbReference>
<dbReference type="PANTHER" id="PTHR11902:SF1">
    <property type="entry name" value="ENOLASE"/>
    <property type="match status" value="1"/>
</dbReference>
<dbReference type="InterPro" id="IPR036849">
    <property type="entry name" value="Enolase-like_C_sf"/>
</dbReference>
<organism evidence="9">
    <name type="scientific">marine metagenome</name>
    <dbReference type="NCBI Taxonomy" id="408172"/>
    <lineage>
        <taxon>unclassified sequences</taxon>
        <taxon>metagenomes</taxon>
        <taxon>ecological metagenomes</taxon>
    </lineage>
</organism>
<evidence type="ECO:0000256" key="7">
    <source>
        <dbReference type="ARBA" id="ARBA00023239"/>
    </source>
</evidence>
<comment type="pathway">
    <text evidence="2">Carbohydrate degradation; glycolysis; pyruvate from D-glyceraldehyde 3-phosphate: step 4/5.</text>
</comment>
<gene>
    <name evidence="9" type="ORF">METZ01_LOCUS425923</name>
</gene>
<evidence type="ECO:0000256" key="6">
    <source>
        <dbReference type="ARBA" id="ARBA00023152"/>
    </source>
</evidence>
<evidence type="ECO:0000256" key="2">
    <source>
        <dbReference type="ARBA" id="ARBA00005031"/>
    </source>
</evidence>
<dbReference type="SUPFAM" id="SSF54826">
    <property type="entry name" value="Enolase N-terminal domain-like"/>
    <property type="match status" value="1"/>
</dbReference>
<keyword evidence="5" id="KW-0460">Magnesium</keyword>
<dbReference type="SMART" id="SM01192">
    <property type="entry name" value="Enolase_C"/>
    <property type="match status" value="1"/>
</dbReference>
<dbReference type="UniPathway" id="UPA00109">
    <property type="reaction ID" value="UER00187"/>
</dbReference>
<dbReference type="PRINTS" id="PR00148">
    <property type="entry name" value="ENOLASE"/>
</dbReference>
<evidence type="ECO:0000259" key="8">
    <source>
        <dbReference type="SMART" id="SM01192"/>
    </source>
</evidence>
<keyword evidence="7" id="KW-0456">Lyase</keyword>
<name>A0A382XQE4_9ZZZZ</name>
<evidence type="ECO:0000313" key="9">
    <source>
        <dbReference type="EMBL" id="SVD73069.1"/>
    </source>
</evidence>
<dbReference type="InterPro" id="IPR020810">
    <property type="entry name" value="Enolase_C"/>
</dbReference>
<evidence type="ECO:0000256" key="1">
    <source>
        <dbReference type="ARBA" id="ARBA00001946"/>
    </source>
</evidence>